<sequence length="336" mass="38373">MKSLSIRQQSFTIILLVLFIPFSLFSENILLKKGGTIKGKVVEQDQNKIRVKKEDGSLITISKSEILKVVYKEHLTEAEEEKLRKAEEAKTAAAAEKERLKKEKEEAEKLKKELAEKEKTDKDSAAQKLKDDAEKKKKSEEAERLALESRKDLTRGGAAWRSAVLPGWGQWRQGRKVQAILYPSLIAVGLFFTYDKNRMFLNAKRDYNNLDNPYTQTGYLRTALGGNTITTAPADPVAAYAANEVSPFKGQRESVEKHYRELQYIGGATALLYLWNIFDAFFFHPKQAVADADAVPDKENQFFMRTTMDRLDAVPYSSMLERRYETKTNVGYEFLF</sequence>
<evidence type="ECO:0000313" key="3">
    <source>
        <dbReference type="EMBL" id="TGN19674.1"/>
    </source>
</evidence>
<dbReference type="InterPro" id="IPR043738">
    <property type="entry name" value="DUF5683"/>
</dbReference>
<dbReference type="AlphaFoldDB" id="A0A4R9LZ39"/>
<proteinExistence type="predicted"/>
<reference evidence="3" key="1">
    <citation type="journal article" date="2019" name="PLoS Negl. Trop. Dis.">
        <title>Revisiting the worldwide diversity of Leptospira species in the environment.</title>
        <authorList>
            <person name="Vincent A.T."/>
            <person name="Schiettekatte O."/>
            <person name="Bourhy P."/>
            <person name="Veyrier F.J."/>
            <person name="Picardeau M."/>
        </authorList>
    </citation>
    <scope>NUCLEOTIDE SEQUENCE [LARGE SCALE GENOMIC DNA]</scope>
    <source>
        <strain evidence="3">201300427</strain>
    </source>
</reference>
<gene>
    <name evidence="3" type="ORF">EHS15_07805</name>
</gene>
<evidence type="ECO:0000259" key="2">
    <source>
        <dbReference type="Pfam" id="PF18935"/>
    </source>
</evidence>
<name>A0A4R9LZ39_9LEPT</name>
<protein>
    <recommendedName>
        <fullName evidence="2">DUF5683 domain-containing protein</fullName>
    </recommendedName>
</protein>
<feature type="domain" description="DUF5683" evidence="2">
    <location>
        <begin position="157"/>
        <end position="281"/>
    </location>
</feature>
<dbReference type="EMBL" id="RQHW01000028">
    <property type="protein sequence ID" value="TGN19674.1"/>
    <property type="molecule type" value="Genomic_DNA"/>
</dbReference>
<comment type="caution">
    <text evidence="3">The sequence shown here is derived from an EMBL/GenBank/DDBJ whole genome shotgun (WGS) entry which is preliminary data.</text>
</comment>
<dbReference type="RefSeq" id="WP_135759990.1">
    <property type="nucleotide sequence ID" value="NZ_RQHW01000028.1"/>
</dbReference>
<dbReference type="Proteomes" id="UP000298058">
    <property type="component" value="Unassembled WGS sequence"/>
</dbReference>
<evidence type="ECO:0000256" key="1">
    <source>
        <dbReference type="SAM" id="MobiDB-lite"/>
    </source>
</evidence>
<feature type="region of interest" description="Disordered" evidence="1">
    <location>
        <begin position="114"/>
        <end position="143"/>
    </location>
</feature>
<keyword evidence="4" id="KW-1185">Reference proteome</keyword>
<evidence type="ECO:0000313" key="4">
    <source>
        <dbReference type="Proteomes" id="UP000298058"/>
    </source>
</evidence>
<dbReference type="NCBIfam" id="NF047433">
    <property type="entry name" value="Lepto_7_Nterm"/>
    <property type="match status" value="1"/>
</dbReference>
<dbReference type="OrthoDB" id="345956at2"/>
<dbReference type="Pfam" id="PF18935">
    <property type="entry name" value="DUF5683"/>
    <property type="match status" value="1"/>
</dbReference>
<organism evidence="3 4">
    <name type="scientific">Leptospira idonii</name>
    <dbReference type="NCBI Taxonomy" id="1193500"/>
    <lineage>
        <taxon>Bacteria</taxon>
        <taxon>Pseudomonadati</taxon>
        <taxon>Spirochaetota</taxon>
        <taxon>Spirochaetia</taxon>
        <taxon>Leptospirales</taxon>
        <taxon>Leptospiraceae</taxon>
        <taxon>Leptospira</taxon>
    </lineage>
</organism>
<accession>A0A4R9LZ39</accession>